<evidence type="ECO:0000313" key="3">
    <source>
        <dbReference type="Proteomes" id="UP000233526"/>
    </source>
</evidence>
<evidence type="ECO:0000313" key="2">
    <source>
        <dbReference type="EMBL" id="PKQ79678.1"/>
    </source>
</evidence>
<sequence>MATDELSRLTRWADGLLASMTPAARRQLMGEIARNLRASQSKRIRANIQPDGSPMTTRKPLKKLAKKRGTTRSKMFQHLVSPRWLKATSTENQAVVEFVGSANRLATIHQYGLKDRIKGREIRYPAREMLGVTTEEVEQLEELLLAHLIK</sequence>
<dbReference type="InterPro" id="IPR006522">
    <property type="entry name" value="Phage_virion_morphogenesis"/>
</dbReference>
<accession>A0A2N3J1X8</accession>
<organism evidence="2 3">
    <name type="scientific">Aeromonas sobria</name>
    <dbReference type="NCBI Taxonomy" id="646"/>
    <lineage>
        <taxon>Bacteria</taxon>
        <taxon>Pseudomonadati</taxon>
        <taxon>Pseudomonadota</taxon>
        <taxon>Gammaproteobacteria</taxon>
        <taxon>Aeromonadales</taxon>
        <taxon>Aeromonadaceae</taxon>
        <taxon>Aeromonas</taxon>
    </lineage>
</organism>
<name>A0A2N3J1X8_AERSO</name>
<proteinExistence type="predicted"/>
<dbReference type="RefSeq" id="WP_101317237.1">
    <property type="nucleotide sequence ID" value="NZ_CAWNSS010000030.1"/>
</dbReference>
<evidence type="ECO:0000256" key="1">
    <source>
        <dbReference type="SAM" id="MobiDB-lite"/>
    </source>
</evidence>
<dbReference type="EMBL" id="LJZX01000030">
    <property type="protein sequence ID" value="PKQ79678.1"/>
    <property type="molecule type" value="Genomic_DNA"/>
</dbReference>
<dbReference type="AlphaFoldDB" id="A0A2N3J1X8"/>
<reference evidence="2 3" key="1">
    <citation type="journal article" date="2017" name="Front. Microbiol.">
        <title>Strong Genomic and Phenotypic Heterogeneity in the Aeromonas sobria Species Complex.</title>
        <authorList>
            <person name="Gauthier J."/>
            <person name="Vincent A.T."/>
            <person name="Charette S.J."/>
            <person name="Derome N."/>
        </authorList>
    </citation>
    <scope>NUCLEOTIDE SEQUENCE [LARGE SCALE GENOMIC DNA]</scope>
    <source>
        <strain evidence="2 3">JF2635</strain>
    </source>
</reference>
<dbReference type="NCBIfam" id="TIGR01635">
    <property type="entry name" value="tail_comp_S"/>
    <property type="match status" value="1"/>
</dbReference>
<dbReference type="Pfam" id="PF05069">
    <property type="entry name" value="Phage_tail_S"/>
    <property type="match status" value="1"/>
</dbReference>
<feature type="region of interest" description="Disordered" evidence="1">
    <location>
        <begin position="47"/>
        <end position="70"/>
    </location>
</feature>
<gene>
    <name evidence="2" type="ORF">AOX56_13960</name>
</gene>
<feature type="compositionally biased region" description="Basic residues" evidence="1">
    <location>
        <begin position="59"/>
        <end position="70"/>
    </location>
</feature>
<comment type="caution">
    <text evidence="2">The sequence shown here is derived from an EMBL/GenBank/DDBJ whole genome shotgun (WGS) entry which is preliminary data.</text>
</comment>
<protein>
    <submittedName>
        <fullName evidence="2">Oxidoreductase</fullName>
    </submittedName>
</protein>
<dbReference type="Proteomes" id="UP000233526">
    <property type="component" value="Unassembled WGS sequence"/>
</dbReference>